<accession>A0A285E5T0</accession>
<proteinExistence type="predicted"/>
<gene>
    <name evidence="1" type="ORF">SAMN06893097_101120</name>
</gene>
<organism evidence="1 2">
    <name type="scientific">Geodermatophilus sabuli</name>
    <dbReference type="NCBI Taxonomy" id="1564158"/>
    <lineage>
        <taxon>Bacteria</taxon>
        <taxon>Bacillati</taxon>
        <taxon>Actinomycetota</taxon>
        <taxon>Actinomycetes</taxon>
        <taxon>Geodermatophilales</taxon>
        <taxon>Geodermatophilaceae</taxon>
        <taxon>Geodermatophilus</taxon>
    </lineage>
</organism>
<evidence type="ECO:0000313" key="2">
    <source>
        <dbReference type="Proteomes" id="UP000219514"/>
    </source>
</evidence>
<protein>
    <submittedName>
        <fullName evidence="1">Uncharacterized protein</fullName>
    </submittedName>
</protein>
<dbReference type="EMBL" id="OBDO01000001">
    <property type="protein sequence ID" value="SNX94330.1"/>
    <property type="molecule type" value="Genomic_DNA"/>
</dbReference>
<evidence type="ECO:0000313" key="1">
    <source>
        <dbReference type="EMBL" id="SNX94330.1"/>
    </source>
</evidence>
<keyword evidence="2" id="KW-1185">Reference proteome</keyword>
<reference evidence="1 2" key="1">
    <citation type="submission" date="2017-09" db="EMBL/GenBank/DDBJ databases">
        <authorList>
            <person name="Ehlers B."/>
            <person name="Leendertz F.H."/>
        </authorList>
    </citation>
    <scope>NUCLEOTIDE SEQUENCE [LARGE SCALE GENOMIC DNA]</scope>
    <source>
        <strain evidence="1 2">DSM 46844</strain>
    </source>
</reference>
<dbReference type="RefSeq" id="WP_097203499.1">
    <property type="nucleotide sequence ID" value="NZ_JACHXB010000001.1"/>
</dbReference>
<dbReference type="Proteomes" id="UP000219514">
    <property type="component" value="Unassembled WGS sequence"/>
</dbReference>
<sequence>MADIDVLEREHTLSSAVRRYEELRTRDSLADPEDADGARPLDRAEALELLALGEVIARRAGQGRQLTVRTARTAGASWAEIGQALGTTRQSAWEAHRRWIDGQAAQHGTVGEIGFDEADAAAARALAGESPS</sequence>
<name>A0A285E5T0_9ACTN</name>
<dbReference type="AlphaFoldDB" id="A0A285E5T0"/>
<dbReference type="OrthoDB" id="3480766at2"/>